<dbReference type="GO" id="GO:0005737">
    <property type="term" value="C:cytoplasm"/>
    <property type="evidence" value="ECO:0007669"/>
    <property type="project" value="UniProtKB-SubCell"/>
</dbReference>
<comment type="catalytic activity">
    <reaction evidence="8 9">
        <text>a 6-O-methyl-2'-deoxyguanosine in DNA + L-cysteinyl-[protein] = S-methyl-L-cysteinyl-[protein] + a 2'-deoxyguanosine in DNA</text>
        <dbReference type="Rhea" id="RHEA:24000"/>
        <dbReference type="Rhea" id="RHEA-COMP:10131"/>
        <dbReference type="Rhea" id="RHEA-COMP:10132"/>
        <dbReference type="Rhea" id="RHEA-COMP:11367"/>
        <dbReference type="Rhea" id="RHEA-COMP:11368"/>
        <dbReference type="ChEBI" id="CHEBI:29950"/>
        <dbReference type="ChEBI" id="CHEBI:82612"/>
        <dbReference type="ChEBI" id="CHEBI:85445"/>
        <dbReference type="ChEBI" id="CHEBI:85448"/>
        <dbReference type="EC" id="2.1.1.63"/>
    </reaction>
</comment>
<dbReference type="InterPro" id="IPR008332">
    <property type="entry name" value="MethylG_MeTrfase_N"/>
</dbReference>
<feature type="domain" description="Methylated-DNA-[protein]-cysteine S-methyltransferase DNA binding" evidence="10">
    <location>
        <begin position="73"/>
        <end position="152"/>
    </location>
</feature>
<feature type="active site" description="Nucleophile; methyl group acceptor" evidence="9">
    <location>
        <position position="124"/>
    </location>
</feature>
<dbReference type="Pfam" id="PF01035">
    <property type="entry name" value="DNA_binding_1"/>
    <property type="match status" value="1"/>
</dbReference>
<proteinExistence type="inferred from homology"/>
<keyword evidence="7 9" id="KW-0234">DNA repair</keyword>
<dbReference type="HAMAP" id="MF_00772">
    <property type="entry name" value="OGT"/>
    <property type="match status" value="1"/>
</dbReference>
<dbReference type="InterPro" id="IPR036631">
    <property type="entry name" value="MGMT_N_sf"/>
</dbReference>
<comment type="function">
    <text evidence="9">Involved in the cellular defense against the biological effects of O6-methylguanine (O6-MeG) and O4-methylthymine (O4-MeT) in DNA. Repairs the methylated nucleobase in DNA by stoichiometrically transferring the methyl group to a cysteine residue in the enzyme. This is a suicide reaction: the enzyme is irreversibly inactivated.</text>
</comment>
<keyword evidence="4 9" id="KW-0489">Methyltransferase</keyword>
<dbReference type="InterPro" id="IPR036217">
    <property type="entry name" value="MethylDNA_cys_MeTrfase_DNAb"/>
</dbReference>
<evidence type="ECO:0000256" key="7">
    <source>
        <dbReference type="ARBA" id="ARBA00023204"/>
    </source>
</evidence>
<evidence type="ECO:0000313" key="12">
    <source>
        <dbReference type="EMBL" id="MBA2133935.1"/>
    </source>
</evidence>
<dbReference type="NCBIfam" id="TIGR00589">
    <property type="entry name" value="ogt"/>
    <property type="match status" value="1"/>
</dbReference>
<dbReference type="Pfam" id="PF02870">
    <property type="entry name" value="Methyltransf_1N"/>
    <property type="match status" value="1"/>
</dbReference>
<comment type="catalytic activity">
    <reaction evidence="1 9">
        <text>a 4-O-methyl-thymidine in DNA + L-cysteinyl-[protein] = a thymidine in DNA + S-methyl-L-cysteinyl-[protein]</text>
        <dbReference type="Rhea" id="RHEA:53428"/>
        <dbReference type="Rhea" id="RHEA-COMP:10131"/>
        <dbReference type="Rhea" id="RHEA-COMP:10132"/>
        <dbReference type="Rhea" id="RHEA-COMP:13555"/>
        <dbReference type="Rhea" id="RHEA-COMP:13556"/>
        <dbReference type="ChEBI" id="CHEBI:29950"/>
        <dbReference type="ChEBI" id="CHEBI:82612"/>
        <dbReference type="ChEBI" id="CHEBI:137386"/>
        <dbReference type="ChEBI" id="CHEBI:137387"/>
        <dbReference type="EC" id="2.1.1.63"/>
    </reaction>
</comment>
<dbReference type="InterPro" id="IPR014048">
    <property type="entry name" value="MethylDNA_cys_MeTrfase_DNA-bd"/>
</dbReference>
<comment type="subcellular location">
    <subcellularLocation>
        <location evidence="9">Cytoplasm</location>
    </subcellularLocation>
</comment>
<evidence type="ECO:0000256" key="1">
    <source>
        <dbReference type="ARBA" id="ARBA00001286"/>
    </source>
</evidence>
<evidence type="ECO:0000256" key="5">
    <source>
        <dbReference type="ARBA" id="ARBA00022679"/>
    </source>
</evidence>
<keyword evidence="3 9" id="KW-0963">Cytoplasm</keyword>
<evidence type="ECO:0000313" key="13">
    <source>
        <dbReference type="Proteomes" id="UP000657177"/>
    </source>
</evidence>
<accession>A0A8J6I1G1</accession>
<dbReference type="AlphaFoldDB" id="A0A8J6I1G1"/>
<comment type="similarity">
    <text evidence="2 9">Belongs to the MGMT family.</text>
</comment>
<dbReference type="GO" id="GO:0003908">
    <property type="term" value="F:methylated-DNA-[protein]-cysteine S-methyltransferase activity"/>
    <property type="evidence" value="ECO:0007669"/>
    <property type="project" value="UniProtKB-UniRule"/>
</dbReference>
<dbReference type="PROSITE" id="PS00374">
    <property type="entry name" value="MGMT"/>
    <property type="match status" value="1"/>
</dbReference>
<dbReference type="EC" id="2.1.1.63" evidence="9"/>
<dbReference type="Gene3D" id="3.30.160.70">
    <property type="entry name" value="Methylated DNA-protein cysteine methyltransferase domain"/>
    <property type="match status" value="1"/>
</dbReference>
<keyword evidence="6 9" id="KW-0227">DNA damage</keyword>
<dbReference type="PANTHER" id="PTHR10815">
    <property type="entry name" value="METHYLATED-DNA--PROTEIN-CYSTEINE METHYLTRANSFERASE"/>
    <property type="match status" value="1"/>
</dbReference>
<dbReference type="FunFam" id="1.10.10.10:FF:000214">
    <property type="entry name" value="Methylated-DNA--protein-cysteine methyltransferase"/>
    <property type="match status" value="1"/>
</dbReference>
<evidence type="ECO:0000259" key="11">
    <source>
        <dbReference type="Pfam" id="PF02870"/>
    </source>
</evidence>
<evidence type="ECO:0000256" key="2">
    <source>
        <dbReference type="ARBA" id="ARBA00008711"/>
    </source>
</evidence>
<feature type="domain" description="Methylguanine DNA methyltransferase ribonuclease-like" evidence="11">
    <location>
        <begin position="7"/>
        <end position="69"/>
    </location>
</feature>
<evidence type="ECO:0000256" key="9">
    <source>
        <dbReference type="HAMAP-Rule" id="MF_00772"/>
    </source>
</evidence>
<gene>
    <name evidence="12" type="ORF">G5B42_10365</name>
</gene>
<comment type="caution">
    <text evidence="12">The sequence shown here is derived from an EMBL/GenBank/DDBJ whole genome shotgun (WGS) entry which is preliminary data.</text>
</comment>
<sequence length="160" mass="17498">MKSLLLVETVIGRLGLVAEGDYLTAVYFEHESRPPDLPVRETALLSEARAQLMAYFAGQLRTFTLPLAPAGTAFQRRVWQVLREIPYGETVSYKEVARRIGNEKATRAVGQANNRNPLPIFIPCHRVIGANGAMVGYGGGLGIKEKLLALEKGYLKGKSG</sequence>
<dbReference type="SUPFAM" id="SSF46767">
    <property type="entry name" value="Methylated DNA-protein cysteine methyltransferase, C-terminal domain"/>
    <property type="match status" value="1"/>
</dbReference>
<evidence type="ECO:0000256" key="4">
    <source>
        <dbReference type="ARBA" id="ARBA00022603"/>
    </source>
</evidence>
<dbReference type="Proteomes" id="UP000657177">
    <property type="component" value="Unassembled WGS sequence"/>
</dbReference>
<dbReference type="CDD" id="cd06445">
    <property type="entry name" value="ATase"/>
    <property type="match status" value="1"/>
</dbReference>
<evidence type="ECO:0000256" key="8">
    <source>
        <dbReference type="ARBA" id="ARBA00049348"/>
    </source>
</evidence>
<name>A0A8J6I1G1_9FIRM</name>
<reference evidence="12" key="1">
    <citation type="submission" date="2020-06" db="EMBL/GenBank/DDBJ databases">
        <title>Novel chitinolytic bacterium.</title>
        <authorList>
            <person name="Ungkulpasvich U."/>
            <person name="Kosugi A."/>
            <person name="Uke A."/>
        </authorList>
    </citation>
    <scope>NUCLEOTIDE SEQUENCE</scope>
    <source>
        <strain evidence="12">UUS1-1</strain>
    </source>
</reference>
<protein>
    <recommendedName>
        <fullName evidence="9">Methylated-DNA--protein-cysteine methyltransferase</fullName>
        <ecNumber evidence="9">2.1.1.63</ecNumber>
    </recommendedName>
    <alternativeName>
        <fullName evidence="9">6-O-methylguanine-DNA methyltransferase</fullName>
        <shortName evidence="9">MGMT</shortName>
    </alternativeName>
    <alternativeName>
        <fullName evidence="9">O-6-methylguanine-DNA-alkyltransferase</fullName>
    </alternativeName>
</protein>
<dbReference type="GO" id="GO:0006307">
    <property type="term" value="P:DNA alkylation repair"/>
    <property type="evidence" value="ECO:0007669"/>
    <property type="project" value="UniProtKB-UniRule"/>
</dbReference>
<dbReference type="GO" id="GO:0032259">
    <property type="term" value="P:methylation"/>
    <property type="evidence" value="ECO:0007669"/>
    <property type="project" value="UniProtKB-KW"/>
</dbReference>
<dbReference type="PANTHER" id="PTHR10815:SF5">
    <property type="entry name" value="METHYLATED-DNA--PROTEIN-CYSTEINE METHYLTRANSFERASE"/>
    <property type="match status" value="1"/>
</dbReference>
<dbReference type="RefSeq" id="WP_181340412.1">
    <property type="nucleotide sequence ID" value="NZ_JAAKDE010000027.1"/>
</dbReference>
<dbReference type="SUPFAM" id="SSF53155">
    <property type="entry name" value="Methylated DNA-protein cysteine methyltransferase domain"/>
    <property type="match status" value="1"/>
</dbReference>
<dbReference type="InterPro" id="IPR023546">
    <property type="entry name" value="MGMT"/>
</dbReference>
<keyword evidence="13" id="KW-1185">Reference proteome</keyword>
<organism evidence="12 13">
    <name type="scientific">Capillibacterium thermochitinicola</name>
    <dbReference type="NCBI Taxonomy" id="2699427"/>
    <lineage>
        <taxon>Bacteria</taxon>
        <taxon>Bacillati</taxon>
        <taxon>Bacillota</taxon>
        <taxon>Capillibacterium</taxon>
    </lineage>
</organism>
<evidence type="ECO:0000256" key="3">
    <source>
        <dbReference type="ARBA" id="ARBA00022490"/>
    </source>
</evidence>
<dbReference type="Gene3D" id="1.10.10.10">
    <property type="entry name" value="Winged helix-like DNA-binding domain superfamily/Winged helix DNA-binding domain"/>
    <property type="match status" value="1"/>
</dbReference>
<dbReference type="EMBL" id="JAAKDE010000027">
    <property type="protein sequence ID" value="MBA2133935.1"/>
    <property type="molecule type" value="Genomic_DNA"/>
</dbReference>
<dbReference type="InterPro" id="IPR001497">
    <property type="entry name" value="MethylDNA_cys_MeTrfase_AS"/>
</dbReference>
<evidence type="ECO:0000259" key="10">
    <source>
        <dbReference type="Pfam" id="PF01035"/>
    </source>
</evidence>
<keyword evidence="5 9" id="KW-0808">Transferase</keyword>
<dbReference type="InterPro" id="IPR036388">
    <property type="entry name" value="WH-like_DNA-bd_sf"/>
</dbReference>
<evidence type="ECO:0000256" key="6">
    <source>
        <dbReference type="ARBA" id="ARBA00022763"/>
    </source>
</evidence>
<comment type="miscellaneous">
    <text evidence="9">This enzyme catalyzes only one turnover and therefore is not strictly catalytic. According to one definition, an enzyme is a biocatalyst that acts repeatedly and over many reaction cycles.</text>
</comment>